<feature type="transmembrane region" description="Helical" evidence="9">
    <location>
        <begin position="12"/>
        <end position="34"/>
    </location>
</feature>
<comment type="caution">
    <text evidence="10">The sequence shown here is derived from an EMBL/GenBank/DDBJ whole genome shotgun (WGS) entry which is preliminary data.</text>
</comment>
<comment type="subcellular location">
    <subcellularLocation>
        <location evidence="1">Cell membrane</location>
        <topology evidence="1">Multi-pass membrane protein</topology>
    </subcellularLocation>
</comment>
<name>A0A0W1R966_9EURY</name>
<evidence type="ECO:0000256" key="3">
    <source>
        <dbReference type="ARBA" id="ARBA00022448"/>
    </source>
</evidence>
<dbReference type="PANTHER" id="PTHR32024">
    <property type="entry name" value="TRK SYSTEM POTASSIUM UPTAKE PROTEIN TRKG-RELATED"/>
    <property type="match status" value="1"/>
</dbReference>
<evidence type="ECO:0000256" key="9">
    <source>
        <dbReference type="SAM" id="Phobius"/>
    </source>
</evidence>
<feature type="transmembrane region" description="Helical" evidence="9">
    <location>
        <begin position="509"/>
        <end position="529"/>
    </location>
</feature>
<dbReference type="OrthoDB" id="111943at2157"/>
<feature type="transmembrane region" description="Helical" evidence="9">
    <location>
        <begin position="258"/>
        <end position="282"/>
    </location>
</feature>
<feature type="transmembrane region" description="Helical" evidence="9">
    <location>
        <begin position="199"/>
        <end position="218"/>
    </location>
</feature>
<evidence type="ECO:0000256" key="8">
    <source>
        <dbReference type="ARBA" id="ARBA00023136"/>
    </source>
</evidence>
<evidence type="ECO:0000313" key="11">
    <source>
        <dbReference type="Proteomes" id="UP000054387"/>
    </source>
</evidence>
<accession>A0A0W1R966</accession>
<dbReference type="AlphaFoldDB" id="A0A0W1R966"/>
<sequence length="536" mass="57479">MRLRVDYRASLSLVGTVLKYLVVPLMLPVAVALYYGESVVPFLVTMLVTGALGTWLERLDPEPDLTAREGFLMVALTWFAVAVVGAVPYLVEAHGIPFLLPPLASSSTLANPVNALFESMSGFSTTGSTVLGDISFDTHSRGIMMWRQLTQWLGGMGIVVLAVAILPELSVGGAQLMDAEAPGPSIEKLTPRIAQTARLLWGAYLGFTVLEILLLYGLHRGGMAPNMDLYNAVAHGLTTMPTGGFSPEARSIEAFSAAAQWVIIPFMVVAGINFALIWRALTGDPRKLFEDSEFRAYLGIVAALTAVIAGLLFSGSGFVTPESVPTGGTYDASYVVETAGAIVGSVEPSIRAALFQVLAMVTTTGYASLDFNAWSAPTKYLLLFAMFIGGSAGSTGGGIKIVRWYVILKSIRRELFTTSHPEAVRPVRLGGRTVDERAVRGIYAFTLLYFVIFAVATVLLALDAVRIGLDISVFELISASATTIGNVGPGFGFLGPMGGFLEFSNASKLLMVVLMWIGRLEILPVLVLLTPEYWRR</sequence>
<evidence type="ECO:0000256" key="1">
    <source>
        <dbReference type="ARBA" id="ARBA00004651"/>
    </source>
</evidence>
<comment type="similarity">
    <text evidence="2">Belongs to the TrkH potassium transport family.</text>
</comment>
<evidence type="ECO:0000256" key="4">
    <source>
        <dbReference type="ARBA" id="ARBA00022475"/>
    </source>
</evidence>
<gene>
    <name evidence="10" type="ORF">AUR64_10075</name>
</gene>
<keyword evidence="8 9" id="KW-0472">Membrane</keyword>
<dbReference type="Proteomes" id="UP000054387">
    <property type="component" value="Unassembled WGS sequence"/>
</dbReference>
<dbReference type="InterPro" id="IPR003445">
    <property type="entry name" value="Cat_transpt"/>
</dbReference>
<feature type="transmembrane region" description="Helical" evidence="9">
    <location>
        <begin position="294"/>
        <end position="313"/>
    </location>
</feature>
<dbReference type="RefSeq" id="WP_058581308.1">
    <property type="nucleotide sequence ID" value="NZ_LOPU01000018.1"/>
</dbReference>
<dbReference type="Pfam" id="PF02386">
    <property type="entry name" value="TrkH"/>
    <property type="match status" value="1"/>
</dbReference>
<keyword evidence="7" id="KW-0406">Ion transport</keyword>
<evidence type="ECO:0000256" key="7">
    <source>
        <dbReference type="ARBA" id="ARBA00023065"/>
    </source>
</evidence>
<feature type="transmembrane region" description="Helical" evidence="9">
    <location>
        <begin position="149"/>
        <end position="167"/>
    </location>
</feature>
<feature type="transmembrane region" description="Helical" evidence="9">
    <location>
        <begin position="71"/>
        <end position="91"/>
    </location>
</feature>
<dbReference type="STRING" id="1514971.AUR64_10075"/>
<proteinExistence type="inferred from homology"/>
<keyword evidence="6 9" id="KW-1133">Transmembrane helix</keyword>
<feature type="transmembrane region" description="Helical" evidence="9">
    <location>
        <begin position="40"/>
        <end position="59"/>
    </location>
</feature>
<dbReference type="EMBL" id="LOPU01000018">
    <property type="protein sequence ID" value="KTG09953.1"/>
    <property type="molecule type" value="Genomic_DNA"/>
</dbReference>
<reference evidence="10 11" key="1">
    <citation type="submission" date="2015-12" db="EMBL/GenBank/DDBJ databases">
        <title>Haloprofundus marisrubri gen. nov., sp. nov., an extremely halophilic archaeon isolated from the Discovery deep brine-seawater interface in the Red Sea.</title>
        <authorList>
            <person name="Zhang G."/>
            <person name="Stingl U."/>
            <person name="Rashid M."/>
        </authorList>
    </citation>
    <scope>NUCLEOTIDE SEQUENCE [LARGE SCALE GENOMIC DNA]</scope>
    <source>
        <strain evidence="10 11">SB9</strain>
    </source>
</reference>
<keyword evidence="4" id="KW-1003">Cell membrane</keyword>
<feature type="transmembrane region" description="Helical" evidence="9">
    <location>
        <begin position="442"/>
        <end position="462"/>
    </location>
</feature>
<keyword evidence="5 9" id="KW-0812">Transmembrane</keyword>
<keyword evidence="11" id="KW-1185">Reference proteome</keyword>
<evidence type="ECO:0000256" key="5">
    <source>
        <dbReference type="ARBA" id="ARBA00022692"/>
    </source>
</evidence>
<dbReference type="GO" id="GO:0008324">
    <property type="term" value="F:monoatomic cation transmembrane transporter activity"/>
    <property type="evidence" value="ECO:0007669"/>
    <property type="project" value="InterPro"/>
</dbReference>
<protein>
    <submittedName>
        <fullName evidence="10">Potassium transporter TrkH</fullName>
    </submittedName>
</protein>
<dbReference type="PANTHER" id="PTHR32024:SF2">
    <property type="entry name" value="TRK SYSTEM POTASSIUM UPTAKE PROTEIN TRKG-RELATED"/>
    <property type="match status" value="1"/>
</dbReference>
<evidence type="ECO:0000313" key="10">
    <source>
        <dbReference type="EMBL" id="KTG09953.1"/>
    </source>
</evidence>
<evidence type="ECO:0000256" key="6">
    <source>
        <dbReference type="ARBA" id="ARBA00022989"/>
    </source>
</evidence>
<dbReference type="GO" id="GO:0030001">
    <property type="term" value="P:metal ion transport"/>
    <property type="evidence" value="ECO:0007669"/>
    <property type="project" value="UniProtKB-ARBA"/>
</dbReference>
<evidence type="ECO:0000256" key="2">
    <source>
        <dbReference type="ARBA" id="ARBA00009137"/>
    </source>
</evidence>
<dbReference type="GO" id="GO:0005886">
    <property type="term" value="C:plasma membrane"/>
    <property type="evidence" value="ECO:0007669"/>
    <property type="project" value="UniProtKB-SubCell"/>
</dbReference>
<organism evidence="10 11">
    <name type="scientific">Haloprofundus marisrubri</name>
    <dbReference type="NCBI Taxonomy" id="1514971"/>
    <lineage>
        <taxon>Archaea</taxon>
        <taxon>Methanobacteriati</taxon>
        <taxon>Methanobacteriota</taxon>
        <taxon>Stenosarchaea group</taxon>
        <taxon>Halobacteria</taxon>
        <taxon>Halobacteriales</taxon>
        <taxon>Haloferacaceae</taxon>
        <taxon>Haloprofundus</taxon>
    </lineage>
</organism>
<keyword evidence="3" id="KW-0813">Transport</keyword>
<feature type="transmembrane region" description="Helical" evidence="9">
    <location>
        <begin position="380"/>
        <end position="406"/>
    </location>
</feature>